<dbReference type="InterPro" id="IPR006577">
    <property type="entry name" value="UAS"/>
</dbReference>
<dbReference type="InterPro" id="IPR036249">
    <property type="entry name" value="Thioredoxin-like_sf"/>
</dbReference>
<dbReference type="Gene3D" id="3.10.20.90">
    <property type="entry name" value="Phosphatidylinositol 3-kinase Catalytic Subunit, Chain A, domain 1"/>
    <property type="match status" value="1"/>
</dbReference>
<dbReference type="SMART" id="SM00594">
    <property type="entry name" value="UAS"/>
    <property type="match status" value="1"/>
</dbReference>
<dbReference type="Pfam" id="PF21021">
    <property type="entry name" value="FAF1"/>
    <property type="match status" value="1"/>
</dbReference>
<dbReference type="AlphaFoldDB" id="A0A0N1HSJ2"/>
<dbReference type="Pfam" id="PF00789">
    <property type="entry name" value="UBX"/>
    <property type="match status" value="1"/>
</dbReference>
<sequence>MLVDEVKQKYGLNIPFFEGTLEEAQRAASQTAKYLILYLHSPLHENTEMYLREVLGTDEIIALLSESCILYGVSVTEKKGHQLANEVGAHAFPFVAALFRRKVILRLQGYHSREVFRQEWRLCTEDWDTCLAEEISIVTERAAREQARVADEVAASEMEAADRAILEELQRKEEAERKAAAAQKAAEMEAAARRAEAEKREKEERERREAEEARERALEEGRRQQKEAAKVHASELLHEEPSADVPADQTVQISVRCPSGKQYSRRFLRSSLVDQLSLFVLTLDELTDATDMSTVHFMVGFPPVPLEWEQGVTTFSDVKNLCPRAVVLLRRC</sequence>
<keyword evidence="5" id="KW-1185">Reference proteome</keyword>
<proteinExistence type="predicted"/>
<gene>
    <name evidence="4" type="ORF">ABL78_7327</name>
</gene>
<dbReference type="SUPFAM" id="SSF52833">
    <property type="entry name" value="Thioredoxin-like"/>
    <property type="match status" value="1"/>
</dbReference>
<dbReference type="PANTHER" id="PTHR23322">
    <property type="entry name" value="FAS-ASSOCIATED PROTEIN"/>
    <property type="match status" value="1"/>
</dbReference>
<dbReference type="VEuPathDB" id="TriTrypDB:Lsey_0345_0070"/>
<dbReference type="GO" id="GO:0043130">
    <property type="term" value="F:ubiquitin binding"/>
    <property type="evidence" value="ECO:0007669"/>
    <property type="project" value="TreeGrafter"/>
</dbReference>
<dbReference type="GO" id="GO:0005783">
    <property type="term" value="C:endoplasmic reticulum"/>
    <property type="evidence" value="ECO:0007669"/>
    <property type="project" value="TreeGrafter"/>
</dbReference>
<dbReference type="Gene3D" id="3.40.30.10">
    <property type="entry name" value="Glutaredoxin"/>
    <property type="match status" value="1"/>
</dbReference>
<dbReference type="InterPro" id="IPR029071">
    <property type="entry name" value="Ubiquitin-like_domsf"/>
</dbReference>
<dbReference type="InterPro" id="IPR049483">
    <property type="entry name" value="FAF1_2-like_UAS"/>
</dbReference>
<dbReference type="InterPro" id="IPR001012">
    <property type="entry name" value="UBX_dom"/>
</dbReference>
<name>A0A0N1HSJ2_LEPSE</name>
<dbReference type="EMBL" id="LJSK01000345">
    <property type="protein sequence ID" value="KPI83638.1"/>
    <property type="molecule type" value="Genomic_DNA"/>
</dbReference>
<dbReference type="PROSITE" id="PS50033">
    <property type="entry name" value="UBX"/>
    <property type="match status" value="1"/>
</dbReference>
<dbReference type="OMA" id="QISVRCP"/>
<dbReference type="GO" id="GO:0036503">
    <property type="term" value="P:ERAD pathway"/>
    <property type="evidence" value="ECO:0007669"/>
    <property type="project" value="TreeGrafter"/>
</dbReference>
<feature type="compositionally biased region" description="Basic and acidic residues" evidence="2">
    <location>
        <begin position="186"/>
        <end position="241"/>
    </location>
</feature>
<evidence type="ECO:0000313" key="4">
    <source>
        <dbReference type="EMBL" id="KPI83638.1"/>
    </source>
</evidence>
<organism evidence="4 5">
    <name type="scientific">Leptomonas seymouri</name>
    <dbReference type="NCBI Taxonomy" id="5684"/>
    <lineage>
        <taxon>Eukaryota</taxon>
        <taxon>Discoba</taxon>
        <taxon>Euglenozoa</taxon>
        <taxon>Kinetoplastea</taxon>
        <taxon>Metakinetoplastina</taxon>
        <taxon>Trypanosomatida</taxon>
        <taxon>Trypanosomatidae</taxon>
        <taxon>Leishmaniinae</taxon>
        <taxon>Leptomonas</taxon>
    </lineage>
</organism>
<feature type="region of interest" description="Disordered" evidence="2">
    <location>
        <begin position="176"/>
        <end position="247"/>
    </location>
</feature>
<evidence type="ECO:0000259" key="3">
    <source>
        <dbReference type="PROSITE" id="PS50033"/>
    </source>
</evidence>
<evidence type="ECO:0000313" key="5">
    <source>
        <dbReference type="Proteomes" id="UP000038009"/>
    </source>
</evidence>
<dbReference type="SUPFAM" id="SSF54236">
    <property type="entry name" value="Ubiquitin-like"/>
    <property type="match status" value="1"/>
</dbReference>
<keyword evidence="1" id="KW-0175">Coiled coil</keyword>
<feature type="domain" description="UBX" evidence="3">
    <location>
        <begin position="246"/>
        <end position="328"/>
    </location>
</feature>
<dbReference type="Proteomes" id="UP000038009">
    <property type="component" value="Unassembled WGS sequence"/>
</dbReference>
<dbReference type="PANTHER" id="PTHR23322:SF1">
    <property type="entry name" value="FAS-ASSOCIATED FACTOR 2"/>
    <property type="match status" value="1"/>
</dbReference>
<accession>A0A0N1HSJ2</accession>
<evidence type="ECO:0000256" key="2">
    <source>
        <dbReference type="SAM" id="MobiDB-lite"/>
    </source>
</evidence>
<comment type="caution">
    <text evidence="4">The sequence shown here is derived from an EMBL/GenBank/DDBJ whole genome shotgun (WGS) entry which is preliminary data.</text>
</comment>
<evidence type="ECO:0000256" key="1">
    <source>
        <dbReference type="ARBA" id="ARBA00023054"/>
    </source>
</evidence>
<protein>
    <recommendedName>
        <fullName evidence="3">UBX domain-containing protein</fullName>
    </recommendedName>
</protein>
<dbReference type="OrthoDB" id="1026733at2759"/>
<reference evidence="4 5" key="1">
    <citation type="journal article" date="2015" name="PLoS Pathog.">
        <title>Leptomonas seymouri: Adaptations to the Dixenous Life Cycle Analyzed by Genome Sequencing, Transcriptome Profiling and Co-infection with Leishmania donovani.</title>
        <authorList>
            <person name="Kraeva N."/>
            <person name="Butenko A."/>
            <person name="Hlavacova J."/>
            <person name="Kostygov A."/>
            <person name="Myskova J."/>
            <person name="Grybchuk D."/>
            <person name="Lestinova T."/>
            <person name="Votypka J."/>
            <person name="Volf P."/>
            <person name="Opperdoes F."/>
            <person name="Flegontov P."/>
            <person name="Lukes J."/>
            <person name="Yurchenko V."/>
        </authorList>
    </citation>
    <scope>NUCLEOTIDE SEQUENCE [LARGE SCALE GENOMIC DNA]</scope>
    <source>
        <strain evidence="4 5">ATCC 30220</strain>
    </source>
</reference>
<dbReference type="InterPro" id="IPR050730">
    <property type="entry name" value="UBX_domain-protein"/>
</dbReference>